<reference evidence="3 4" key="1">
    <citation type="submission" date="2014-04" db="EMBL/GenBank/DDBJ databases">
        <title>Genome assembly of Hyalangium minutum DSM 14724.</title>
        <authorList>
            <person name="Sharma G."/>
            <person name="Subramanian S."/>
        </authorList>
    </citation>
    <scope>NUCLEOTIDE SEQUENCE [LARGE SCALE GENOMIC DNA]</scope>
    <source>
        <strain evidence="3 4">DSM 14724</strain>
    </source>
</reference>
<dbReference type="InterPro" id="IPR036761">
    <property type="entry name" value="TTHA0802/YceI-like_sf"/>
</dbReference>
<feature type="chain" id="PRO_5001799866" evidence="1">
    <location>
        <begin position="21"/>
        <end position="212"/>
    </location>
</feature>
<dbReference type="SUPFAM" id="SSF101874">
    <property type="entry name" value="YceI-like"/>
    <property type="match status" value="1"/>
</dbReference>
<feature type="signal peptide" evidence="1">
    <location>
        <begin position="1"/>
        <end position="20"/>
    </location>
</feature>
<dbReference type="OrthoDB" id="116832at2"/>
<name>A0A085WHJ9_9BACT</name>
<proteinExistence type="predicted"/>
<dbReference type="AlphaFoldDB" id="A0A085WHJ9"/>
<dbReference type="Gene3D" id="2.40.128.110">
    <property type="entry name" value="Lipid/polyisoprenoid-binding, YceI-like"/>
    <property type="match status" value="1"/>
</dbReference>
<dbReference type="Proteomes" id="UP000028725">
    <property type="component" value="Unassembled WGS sequence"/>
</dbReference>
<evidence type="ECO:0000259" key="2">
    <source>
        <dbReference type="SMART" id="SM00867"/>
    </source>
</evidence>
<dbReference type="EMBL" id="JMCB01000008">
    <property type="protein sequence ID" value="KFE67162.1"/>
    <property type="molecule type" value="Genomic_DNA"/>
</dbReference>
<comment type="caution">
    <text evidence="3">The sequence shown here is derived from an EMBL/GenBank/DDBJ whole genome shotgun (WGS) entry which is preliminary data.</text>
</comment>
<keyword evidence="1" id="KW-0732">Signal</keyword>
<evidence type="ECO:0000313" key="3">
    <source>
        <dbReference type="EMBL" id="KFE67162.1"/>
    </source>
</evidence>
<protein>
    <submittedName>
        <fullName evidence="3">YceI family protein</fullName>
    </submittedName>
</protein>
<dbReference type="InterPro" id="IPR007372">
    <property type="entry name" value="Lipid/polyisoprenoid-bd_YceI"/>
</dbReference>
<gene>
    <name evidence="3" type="ORF">DB31_8515</name>
</gene>
<accession>A0A085WHJ9</accession>
<feature type="domain" description="Lipid/polyisoprenoid-binding YceI-like" evidence="2">
    <location>
        <begin position="34"/>
        <end position="207"/>
    </location>
</feature>
<dbReference type="PANTHER" id="PTHR34406">
    <property type="entry name" value="PROTEIN YCEI"/>
    <property type="match status" value="1"/>
</dbReference>
<keyword evidence="4" id="KW-1185">Reference proteome</keyword>
<dbReference type="Pfam" id="PF04264">
    <property type="entry name" value="YceI"/>
    <property type="match status" value="1"/>
</dbReference>
<evidence type="ECO:0000256" key="1">
    <source>
        <dbReference type="SAM" id="SignalP"/>
    </source>
</evidence>
<dbReference type="STRING" id="394096.DB31_8515"/>
<sequence length="212" mass="23014">MFVRFAALCLATLLPLAAVAQPKAPAAPAKQTFVFNDPNNRDTITFVLDAPLEVINGLSNQVKGSITVEGNKASGKLAVPVSSIKTGNETRDGHLQNEKWLDAAKYPDIVVEFKDLVLPGPLEPGKSVKLKTQGKFSIHGVTREEPVEVTAFYLKESEDTGKRAPGDLLRVRAKFQIPLEAYKINRTGALILKVAEMADVSVDAWGSTQFKL</sequence>
<evidence type="ECO:0000313" key="4">
    <source>
        <dbReference type="Proteomes" id="UP000028725"/>
    </source>
</evidence>
<dbReference type="PANTHER" id="PTHR34406:SF1">
    <property type="entry name" value="PROTEIN YCEI"/>
    <property type="match status" value="1"/>
</dbReference>
<dbReference type="SMART" id="SM00867">
    <property type="entry name" value="YceI"/>
    <property type="match status" value="1"/>
</dbReference>
<organism evidence="3 4">
    <name type="scientific">Hyalangium minutum</name>
    <dbReference type="NCBI Taxonomy" id="394096"/>
    <lineage>
        <taxon>Bacteria</taxon>
        <taxon>Pseudomonadati</taxon>
        <taxon>Myxococcota</taxon>
        <taxon>Myxococcia</taxon>
        <taxon>Myxococcales</taxon>
        <taxon>Cystobacterineae</taxon>
        <taxon>Archangiaceae</taxon>
        <taxon>Hyalangium</taxon>
    </lineage>
</organism>
<dbReference type="RefSeq" id="WP_044191185.1">
    <property type="nucleotide sequence ID" value="NZ_JMCB01000008.1"/>
</dbReference>